<dbReference type="InterPro" id="IPR036407">
    <property type="entry name" value="DM_DNA-bd_sf"/>
</dbReference>
<dbReference type="Gene3D" id="4.10.1040.10">
    <property type="entry name" value="DM DNA-binding domain"/>
    <property type="match status" value="2"/>
</dbReference>
<dbReference type="Pfam" id="PF00751">
    <property type="entry name" value="DM"/>
    <property type="match status" value="2"/>
</dbReference>
<dbReference type="GO" id="GO:0046872">
    <property type="term" value="F:metal ion binding"/>
    <property type="evidence" value="ECO:0007669"/>
    <property type="project" value="UniProtKB-KW"/>
</dbReference>
<dbReference type="PROSITE" id="PS50809">
    <property type="entry name" value="DM_2"/>
    <property type="match status" value="1"/>
</dbReference>
<dbReference type="GO" id="GO:0006355">
    <property type="term" value="P:regulation of DNA-templated transcription"/>
    <property type="evidence" value="ECO:0007669"/>
    <property type="project" value="InterPro"/>
</dbReference>
<evidence type="ECO:0000256" key="1">
    <source>
        <dbReference type="ARBA" id="ARBA00022723"/>
    </source>
</evidence>
<reference evidence="8" key="1">
    <citation type="submission" date="2021-03" db="EMBL/GenBank/DDBJ databases">
        <title>Chromosome level genome of the anhydrobiotic midge Polypedilum vanderplanki.</title>
        <authorList>
            <person name="Yoshida Y."/>
            <person name="Kikawada T."/>
            <person name="Gusev O."/>
        </authorList>
    </citation>
    <scope>NUCLEOTIDE SEQUENCE</scope>
    <source>
        <strain evidence="8">NIAS01</strain>
        <tissue evidence="8">Whole body or cell culture</tissue>
    </source>
</reference>
<evidence type="ECO:0000256" key="4">
    <source>
        <dbReference type="ARBA" id="ARBA00023242"/>
    </source>
</evidence>
<organism evidence="8 9">
    <name type="scientific">Polypedilum vanderplanki</name>
    <name type="common">Sleeping chironomid midge</name>
    <dbReference type="NCBI Taxonomy" id="319348"/>
    <lineage>
        <taxon>Eukaryota</taxon>
        <taxon>Metazoa</taxon>
        <taxon>Ecdysozoa</taxon>
        <taxon>Arthropoda</taxon>
        <taxon>Hexapoda</taxon>
        <taxon>Insecta</taxon>
        <taxon>Pterygota</taxon>
        <taxon>Neoptera</taxon>
        <taxon>Endopterygota</taxon>
        <taxon>Diptera</taxon>
        <taxon>Nematocera</taxon>
        <taxon>Chironomoidea</taxon>
        <taxon>Chironomidae</taxon>
        <taxon>Chironominae</taxon>
        <taxon>Polypedilum</taxon>
        <taxon>Polypedilum</taxon>
    </lineage>
</organism>
<evidence type="ECO:0000256" key="2">
    <source>
        <dbReference type="ARBA" id="ARBA00022833"/>
    </source>
</evidence>
<dbReference type="InterPro" id="IPR001275">
    <property type="entry name" value="DM_DNA-bd"/>
</dbReference>
<keyword evidence="2 5" id="KW-0862">Zinc</keyword>
<keyword evidence="3 5" id="KW-0238">DNA-binding</keyword>
<dbReference type="SMART" id="SM00301">
    <property type="entry name" value="DM"/>
    <property type="match status" value="2"/>
</dbReference>
<keyword evidence="1 5" id="KW-0479">Metal-binding</keyword>
<evidence type="ECO:0000256" key="5">
    <source>
        <dbReference type="PROSITE-ProRule" id="PRU00070"/>
    </source>
</evidence>
<dbReference type="AlphaFoldDB" id="A0A9J6BW78"/>
<keyword evidence="4 5" id="KW-0539">Nucleus</keyword>
<keyword evidence="9" id="KW-1185">Reference proteome</keyword>
<evidence type="ECO:0000259" key="7">
    <source>
        <dbReference type="PROSITE" id="PS50809"/>
    </source>
</evidence>
<comment type="caution">
    <text evidence="8">The sequence shown here is derived from an EMBL/GenBank/DDBJ whole genome shotgun (WGS) entry which is preliminary data.</text>
</comment>
<evidence type="ECO:0000256" key="3">
    <source>
        <dbReference type="ARBA" id="ARBA00023125"/>
    </source>
</evidence>
<feature type="region of interest" description="Disordered" evidence="6">
    <location>
        <begin position="160"/>
        <end position="188"/>
    </location>
</feature>
<name>A0A9J6BW78_POLVA</name>
<accession>A0A9J6BW78</accession>
<dbReference type="Proteomes" id="UP001107558">
    <property type="component" value="Chromosome 3"/>
</dbReference>
<evidence type="ECO:0000313" key="8">
    <source>
        <dbReference type="EMBL" id="KAG5673518.1"/>
    </source>
</evidence>
<gene>
    <name evidence="8" type="ORF">PVAND_003560</name>
</gene>
<protein>
    <recommendedName>
        <fullName evidence="7">DM domain-containing protein</fullName>
    </recommendedName>
</protein>
<feature type="compositionally biased region" description="Basic and acidic residues" evidence="6">
    <location>
        <begin position="160"/>
        <end position="184"/>
    </location>
</feature>
<dbReference type="EMBL" id="JADBJN010000003">
    <property type="protein sequence ID" value="KAG5673518.1"/>
    <property type="molecule type" value="Genomic_DNA"/>
</dbReference>
<evidence type="ECO:0000313" key="9">
    <source>
        <dbReference type="Proteomes" id="UP001107558"/>
    </source>
</evidence>
<dbReference type="SUPFAM" id="SSF82927">
    <property type="entry name" value="Cysteine-rich DNA binding domain, (DM domain)"/>
    <property type="match status" value="2"/>
</dbReference>
<sequence length="315" mass="37949">METNYNYASSSSSQEIKKEDIKILINAQKKRETRKEQKCVFCRNHNIIISKKGHKNHCKYNNSFHIDTCKPCSQTRQRQKFTAVEKKNNYQHQKIQSKMSSIEGYTDTHYINRTRAEQKCKKCLNHKLNITMKNHLKDCRYKNCKCERCQDTDERRKHVKDEAKTHREKMKIKYEQNDSPRSLDSEYSNYSPQFDRSVSFEDFCHTVNFQKSIHSNIPIEIKNHQFFYQRPMSPSEMEFFNQCYNFPIITKPYSQEYYSLDTMYPSTLRELELQNDTFNDSFDKNVDENMLKFFEDKFSLIYIDLKDLSEELIDI</sequence>
<comment type="subcellular location">
    <subcellularLocation>
        <location evidence="5">Nucleus</location>
    </subcellularLocation>
</comment>
<feature type="DNA-binding region" description="DM" evidence="5">
    <location>
        <begin position="120"/>
        <end position="167"/>
    </location>
</feature>
<dbReference type="PROSITE" id="PS40000">
    <property type="entry name" value="DM_1"/>
    <property type="match status" value="1"/>
</dbReference>
<feature type="domain" description="DM" evidence="7">
    <location>
        <begin position="120"/>
        <end position="167"/>
    </location>
</feature>
<dbReference type="GO" id="GO:0005634">
    <property type="term" value="C:nucleus"/>
    <property type="evidence" value="ECO:0007669"/>
    <property type="project" value="UniProtKB-SubCell"/>
</dbReference>
<evidence type="ECO:0000256" key="6">
    <source>
        <dbReference type="SAM" id="MobiDB-lite"/>
    </source>
</evidence>
<dbReference type="GO" id="GO:0043565">
    <property type="term" value="F:sequence-specific DNA binding"/>
    <property type="evidence" value="ECO:0007669"/>
    <property type="project" value="InterPro"/>
</dbReference>
<proteinExistence type="predicted"/>